<feature type="compositionally biased region" description="Polar residues" evidence="2">
    <location>
        <begin position="645"/>
        <end position="659"/>
    </location>
</feature>
<feature type="compositionally biased region" description="Polar residues" evidence="2">
    <location>
        <begin position="253"/>
        <end position="262"/>
    </location>
</feature>
<dbReference type="Proteomes" id="UP000015241">
    <property type="component" value="Unassembled WGS sequence"/>
</dbReference>
<feature type="region of interest" description="Disordered" evidence="2">
    <location>
        <begin position="731"/>
        <end position="758"/>
    </location>
</feature>
<feature type="compositionally biased region" description="Acidic residues" evidence="2">
    <location>
        <begin position="582"/>
        <end position="595"/>
    </location>
</feature>
<feature type="compositionally biased region" description="Polar residues" evidence="2">
    <location>
        <begin position="312"/>
        <end position="321"/>
    </location>
</feature>
<evidence type="ECO:0000313" key="4">
    <source>
        <dbReference type="Proteomes" id="UP000015241"/>
    </source>
</evidence>
<feature type="region of interest" description="Disordered" evidence="2">
    <location>
        <begin position="644"/>
        <end position="663"/>
    </location>
</feature>
<feature type="region of interest" description="Disordered" evidence="2">
    <location>
        <begin position="95"/>
        <end position="337"/>
    </location>
</feature>
<reference evidence="3 4" key="1">
    <citation type="journal article" date="2012" name="Science">
        <title>The Paleozoic origin of enzymatic lignin decomposition reconstructed from 31 fungal genomes.</title>
        <authorList>
            <person name="Floudas D."/>
            <person name="Binder M."/>
            <person name="Riley R."/>
            <person name="Barry K."/>
            <person name="Blanchette R.A."/>
            <person name="Henrissat B."/>
            <person name="Martinez A.T."/>
            <person name="Otillar R."/>
            <person name="Spatafora J.W."/>
            <person name="Yadav J.S."/>
            <person name="Aerts A."/>
            <person name="Benoit I."/>
            <person name="Boyd A."/>
            <person name="Carlson A."/>
            <person name="Copeland A."/>
            <person name="Coutinho P.M."/>
            <person name="de Vries R.P."/>
            <person name="Ferreira P."/>
            <person name="Findley K."/>
            <person name="Foster B."/>
            <person name="Gaskell J."/>
            <person name="Glotzer D."/>
            <person name="Gorecki P."/>
            <person name="Heitman J."/>
            <person name="Hesse C."/>
            <person name="Hori C."/>
            <person name="Igarashi K."/>
            <person name="Jurgens J.A."/>
            <person name="Kallen N."/>
            <person name="Kersten P."/>
            <person name="Kohler A."/>
            <person name="Kuees U."/>
            <person name="Kumar T.K.A."/>
            <person name="Kuo A."/>
            <person name="LaButti K."/>
            <person name="Larrondo L.F."/>
            <person name="Lindquist E."/>
            <person name="Ling A."/>
            <person name="Lombard V."/>
            <person name="Lucas S."/>
            <person name="Lundell T."/>
            <person name="Martin R."/>
            <person name="McLaughlin D.J."/>
            <person name="Morgenstern I."/>
            <person name="Morin E."/>
            <person name="Murat C."/>
            <person name="Nagy L.G."/>
            <person name="Nolan M."/>
            <person name="Ohm R.A."/>
            <person name="Patyshakuliyeva A."/>
            <person name="Rokas A."/>
            <person name="Ruiz-Duenas F.J."/>
            <person name="Sabat G."/>
            <person name="Salamov A."/>
            <person name="Samejima M."/>
            <person name="Schmutz J."/>
            <person name="Slot J.C."/>
            <person name="St John F."/>
            <person name="Stenlid J."/>
            <person name="Sun H."/>
            <person name="Sun S."/>
            <person name="Syed K."/>
            <person name="Tsang A."/>
            <person name="Wiebenga A."/>
            <person name="Young D."/>
            <person name="Pisabarro A."/>
            <person name="Eastwood D.C."/>
            <person name="Martin F."/>
            <person name="Cullen D."/>
            <person name="Grigoriev I.V."/>
            <person name="Hibbett D.S."/>
        </authorList>
    </citation>
    <scope>NUCLEOTIDE SEQUENCE</scope>
    <source>
        <strain evidence="4">FP-58527</strain>
    </source>
</reference>
<evidence type="ECO:0000256" key="1">
    <source>
        <dbReference type="SAM" id="Coils"/>
    </source>
</evidence>
<feature type="compositionally biased region" description="Basic and acidic residues" evidence="2">
    <location>
        <begin position="744"/>
        <end position="754"/>
    </location>
</feature>
<dbReference type="HOGENOM" id="CLU_007283_0_0_1"/>
<organism evidence="3 4">
    <name type="scientific">Fomitopsis schrenkii</name>
    <name type="common">Brown rot fungus</name>
    <dbReference type="NCBI Taxonomy" id="2126942"/>
    <lineage>
        <taxon>Eukaryota</taxon>
        <taxon>Fungi</taxon>
        <taxon>Dikarya</taxon>
        <taxon>Basidiomycota</taxon>
        <taxon>Agaricomycotina</taxon>
        <taxon>Agaricomycetes</taxon>
        <taxon>Polyporales</taxon>
        <taxon>Fomitopsis</taxon>
    </lineage>
</organism>
<dbReference type="EMBL" id="KE504140">
    <property type="protein sequence ID" value="EPT01703.1"/>
    <property type="molecule type" value="Genomic_DNA"/>
</dbReference>
<feature type="compositionally biased region" description="Low complexity" evidence="2">
    <location>
        <begin position="143"/>
        <end position="155"/>
    </location>
</feature>
<evidence type="ECO:0000313" key="3">
    <source>
        <dbReference type="EMBL" id="EPT01703.1"/>
    </source>
</evidence>
<dbReference type="OrthoDB" id="432685at2759"/>
<dbReference type="STRING" id="743788.S8EAU8"/>
<feature type="compositionally biased region" description="Basic and acidic residues" evidence="2">
    <location>
        <begin position="195"/>
        <end position="207"/>
    </location>
</feature>
<dbReference type="Gene3D" id="1.20.5.340">
    <property type="match status" value="1"/>
</dbReference>
<proteinExistence type="predicted"/>
<accession>S8EAU8</accession>
<feature type="compositionally biased region" description="Low complexity" evidence="2">
    <location>
        <begin position="125"/>
        <end position="136"/>
    </location>
</feature>
<sequence>MAVETYGRNRQSIADLEQELYTIFEDHPRAHPGESGDPVIPADALVDVLRAFSSNHDSVELMTREEEDQLIQLIESNPGLAVTPQVLLRFIAMRTNHSPDDSPPNEEEYDFADRGRSEERDYDYDGSYSRSSSQDSNGTSVWRSSSRPNSRPNSRGPTTPTSRESPFDASRRQRSTPLANAAPSSWTRRPPPSRRRSDASQHGRALSDSESSSAPTSFQRTPSRSRAPSNPISPTSSVGSPPFAATISRPHSRTQSQPQSHFASMDQAFGDYHRSSPERDNEYQSQQPPSSGLISPPPSDLSDSYDEDAFANTINSLQMPRTSADSDSDSDDDDASALGLIMDRSAASSTISLDYEQRIEALQRVNTELGRKLVDAERTLQTKLAEHESELEDMESRLEEVKSELSATKREEKELRSKERTNHTQISALESEIAKLQKSLETARASYQSLQKQYQEQCVESERYRNTLRRRDEEIKDHKEAASLQQIEAAKWAREQANYEERIAFIESELSIAQQAQVQLDEQKQENMMLKETIDRMRFDMDEMRNSAANNAQGGSGSASVRGSVSRSLGAELLSKMKDLTEENQDEEEEAEVEETIVSPSAEDNDTEGEDVVETIITRTKRKVASRAKRLETIKVDEVKEYSDTGVQHETSEFSASRDAQTEPEPRIITASFSVQTVERSLASMDIQTDPEPEPEPETREMVSMEIQTDDPEPLPSTTNALGLEDIDSMASSSSTLLPPTPKQKSEELDHETDLPPDYHQVTSQEREELAIRVAEETVKQWHHGLKLPIQPISGGVSLETAEDWKALKEELGVECSVIDKLVEESQRNGSGRRDSERAGRRKSSRFYNIYNTYVYGGDSEGSSILSTSQLLFCVGVSAAVAFVVGQATAPQYAIPGGLTPYDRAAWSSFNSIRATGEGFPGDGAAVWDFIGRIGGGAARTLRGWPM</sequence>
<keyword evidence="4" id="KW-1185">Reference proteome</keyword>
<feature type="compositionally biased region" description="Acidic residues" evidence="2">
    <location>
        <begin position="326"/>
        <end position="335"/>
    </location>
</feature>
<feature type="region of interest" description="Disordered" evidence="2">
    <location>
        <begin position="386"/>
        <end position="423"/>
    </location>
</feature>
<feature type="compositionally biased region" description="Low complexity" evidence="2">
    <location>
        <begin position="285"/>
        <end position="294"/>
    </location>
</feature>
<feature type="compositionally biased region" description="Polar residues" evidence="2">
    <location>
        <begin position="208"/>
        <end position="239"/>
    </location>
</feature>
<feature type="coiled-coil region" evidence="1">
    <location>
        <begin position="489"/>
        <end position="540"/>
    </location>
</feature>
<name>S8EAU8_FOMSC</name>
<feature type="compositionally biased region" description="Basic and acidic residues" evidence="2">
    <location>
        <begin position="271"/>
        <end position="282"/>
    </location>
</feature>
<dbReference type="InParanoid" id="S8EAU8"/>
<keyword evidence="1" id="KW-0175">Coiled coil</keyword>
<protein>
    <submittedName>
        <fullName evidence="3">Uncharacterized protein</fullName>
    </submittedName>
</protein>
<feature type="region of interest" description="Disordered" evidence="2">
    <location>
        <begin position="580"/>
        <end position="613"/>
    </location>
</feature>
<dbReference type="AlphaFoldDB" id="S8EAU8"/>
<dbReference type="eggNOG" id="ENOG502S54B">
    <property type="taxonomic scope" value="Eukaryota"/>
</dbReference>
<feature type="compositionally biased region" description="Basic and acidic residues" evidence="2">
    <location>
        <begin position="386"/>
        <end position="422"/>
    </location>
</feature>
<gene>
    <name evidence="3" type="ORF">FOMPIDRAFT_1059656</name>
</gene>
<feature type="compositionally biased region" description="Acidic residues" evidence="2">
    <location>
        <begin position="603"/>
        <end position="613"/>
    </location>
</feature>
<evidence type="ECO:0000256" key="2">
    <source>
        <dbReference type="SAM" id="MobiDB-lite"/>
    </source>
</evidence>